<dbReference type="Proteomes" id="UP000823775">
    <property type="component" value="Unassembled WGS sequence"/>
</dbReference>
<comment type="caution">
    <text evidence="1">The sequence shown here is derived from an EMBL/GenBank/DDBJ whole genome shotgun (WGS) entry which is preliminary data.</text>
</comment>
<protein>
    <submittedName>
        <fullName evidence="1">Uncharacterized protein</fullName>
    </submittedName>
</protein>
<gene>
    <name evidence="1" type="ORF">HAX54_032829</name>
</gene>
<sequence length="52" mass="6111">MVACRKRLKVEGDTLKLDRLTDILINVKHQIQEHLTIEEAAKMSVLSRSWRH</sequence>
<dbReference type="EMBL" id="JACEIK010004190">
    <property type="protein sequence ID" value="MCD9644548.1"/>
    <property type="molecule type" value="Genomic_DNA"/>
</dbReference>
<feature type="non-terminal residue" evidence="1">
    <location>
        <position position="52"/>
    </location>
</feature>
<name>A0ABS8VBC3_DATST</name>
<accession>A0ABS8VBC3</accession>
<keyword evidence="2" id="KW-1185">Reference proteome</keyword>
<evidence type="ECO:0000313" key="1">
    <source>
        <dbReference type="EMBL" id="MCD9644548.1"/>
    </source>
</evidence>
<proteinExistence type="predicted"/>
<organism evidence="1 2">
    <name type="scientific">Datura stramonium</name>
    <name type="common">Jimsonweed</name>
    <name type="synonym">Common thornapple</name>
    <dbReference type="NCBI Taxonomy" id="4076"/>
    <lineage>
        <taxon>Eukaryota</taxon>
        <taxon>Viridiplantae</taxon>
        <taxon>Streptophyta</taxon>
        <taxon>Embryophyta</taxon>
        <taxon>Tracheophyta</taxon>
        <taxon>Spermatophyta</taxon>
        <taxon>Magnoliopsida</taxon>
        <taxon>eudicotyledons</taxon>
        <taxon>Gunneridae</taxon>
        <taxon>Pentapetalae</taxon>
        <taxon>asterids</taxon>
        <taxon>lamiids</taxon>
        <taxon>Solanales</taxon>
        <taxon>Solanaceae</taxon>
        <taxon>Solanoideae</taxon>
        <taxon>Datureae</taxon>
        <taxon>Datura</taxon>
    </lineage>
</organism>
<reference evidence="1 2" key="1">
    <citation type="journal article" date="2021" name="BMC Genomics">
        <title>Datura genome reveals duplications of psychoactive alkaloid biosynthetic genes and high mutation rate following tissue culture.</title>
        <authorList>
            <person name="Rajewski A."/>
            <person name="Carter-House D."/>
            <person name="Stajich J."/>
            <person name="Litt A."/>
        </authorList>
    </citation>
    <scope>NUCLEOTIDE SEQUENCE [LARGE SCALE GENOMIC DNA]</scope>
    <source>
        <strain evidence="1">AR-01</strain>
    </source>
</reference>
<evidence type="ECO:0000313" key="2">
    <source>
        <dbReference type="Proteomes" id="UP000823775"/>
    </source>
</evidence>